<dbReference type="Pfam" id="PF00089">
    <property type="entry name" value="Trypsin"/>
    <property type="match status" value="1"/>
</dbReference>
<dbReference type="InterPro" id="IPR009003">
    <property type="entry name" value="Peptidase_S1_PA"/>
</dbReference>
<dbReference type="SMART" id="SM00020">
    <property type="entry name" value="Tryp_SPc"/>
    <property type="match status" value="1"/>
</dbReference>
<dbReference type="Proteomes" id="UP000504634">
    <property type="component" value="Unplaced"/>
</dbReference>
<proteinExistence type="predicted"/>
<sequence length="457" mass="49764">MSVSILSNRVLMVILSLTLALLCVSVELAAQVLPPNNCSNVFRYERWGFGWIGIIVPEYNGLTRMDWTLKFSAHGYGSSGQVSQMALYPNRTAAYQNIFQGGRAECYVTFQNYGSELPKIIYAQLNGQVLCTAIEYGAPSLTITRSIKVSIPTRTPVVSSNGSGGNTDITVARSGGSGGAKPIITVNTGTRDENPATDKCGMEGLVGLLIGGETLPHGRFPWMAALYHDDDPDPKKLSLTYKCVATLISSRTVVTAAHCIWEKQPEEMRVYVGRHDLDTHPETGATLMEIQSAFTHPDFVGNLVPDSDIGLLIFTTHVQESNYVRAICMWTSSTLLSNGGVEDATIGGWGNDENGKPTRFPKAAVVQTVSRETCLREMVSAKDFLTPRTLCAGNKKAHGPCLGDSGAGLMIQRNGRWMLRAIVSLAQRSGDTCDLTKYVIYSDVASHLRWIESKIVR</sequence>
<keyword evidence="3" id="KW-0645">Protease</keyword>
<dbReference type="PANTHER" id="PTHR24252:SF7">
    <property type="entry name" value="HYALIN"/>
    <property type="match status" value="1"/>
</dbReference>
<evidence type="ECO:0000256" key="2">
    <source>
        <dbReference type="ARBA" id="ARBA00022525"/>
    </source>
</evidence>
<evidence type="ECO:0000256" key="9">
    <source>
        <dbReference type="SAM" id="SignalP"/>
    </source>
</evidence>
<dbReference type="GO" id="GO:0005576">
    <property type="term" value="C:extracellular region"/>
    <property type="evidence" value="ECO:0007669"/>
    <property type="project" value="UniProtKB-SubCell"/>
</dbReference>
<keyword evidence="2" id="KW-0964">Secreted</keyword>
<organism evidence="11 12">
    <name type="scientific">Drosophila lebanonensis</name>
    <name type="common">Fruit fly</name>
    <name type="synonym">Scaptodrosophila lebanonensis</name>
    <dbReference type="NCBI Taxonomy" id="7225"/>
    <lineage>
        <taxon>Eukaryota</taxon>
        <taxon>Metazoa</taxon>
        <taxon>Ecdysozoa</taxon>
        <taxon>Arthropoda</taxon>
        <taxon>Hexapoda</taxon>
        <taxon>Insecta</taxon>
        <taxon>Pterygota</taxon>
        <taxon>Neoptera</taxon>
        <taxon>Endopterygota</taxon>
        <taxon>Diptera</taxon>
        <taxon>Brachycera</taxon>
        <taxon>Muscomorpha</taxon>
        <taxon>Ephydroidea</taxon>
        <taxon>Drosophilidae</taxon>
        <taxon>Scaptodrosophila</taxon>
    </lineage>
</organism>
<dbReference type="RefSeq" id="XP_030371340.1">
    <property type="nucleotide sequence ID" value="XM_030515480.1"/>
</dbReference>
<keyword evidence="4 9" id="KW-0732">Signal</keyword>
<comment type="subcellular location">
    <subcellularLocation>
        <location evidence="1">Secreted</location>
    </subcellularLocation>
</comment>
<evidence type="ECO:0000313" key="12">
    <source>
        <dbReference type="RefSeq" id="XP_030371340.1"/>
    </source>
</evidence>
<evidence type="ECO:0000256" key="1">
    <source>
        <dbReference type="ARBA" id="ARBA00004613"/>
    </source>
</evidence>
<keyword evidence="5" id="KW-0378">Hydrolase</keyword>
<keyword evidence="11" id="KW-1185">Reference proteome</keyword>
<accession>A0A6J2T7U8</accession>
<evidence type="ECO:0000313" key="11">
    <source>
        <dbReference type="Proteomes" id="UP000504634"/>
    </source>
</evidence>
<feature type="domain" description="Peptidase S1" evidence="10">
    <location>
        <begin position="209"/>
        <end position="456"/>
    </location>
</feature>
<feature type="chain" id="PRO_5027008709" evidence="9">
    <location>
        <begin position="21"/>
        <end position="457"/>
    </location>
</feature>
<evidence type="ECO:0000256" key="7">
    <source>
        <dbReference type="ARBA" id="ARBA00023145"/>
    </source>
</evidence>
<dbReference type="Gene3D" id="2.40.10.10">
    <property type="entry name" value="Trypsin-like serine proteases"/>
    <property type="match status" value="1"/>
</dbReference>
<feature type="signal peptide" evidence="9">
    <location>
        <begin position="1"/>
        <end position="20"/>
    </location>
</feature>
<evidence type="ECO:0000256" key="8">
    <source>
        <dbReference type="ARBA" id="ARBA00023157"/>
    </source>
</evidence>
<protein>
    <submittedName>
        <fullName evidence="12">Serine protease gd-like isoform X1</fullName>
    </submittedName>
</protein>
<dbReference type="GO" id="GO:0004252">
    <property type="term" value="F:serine-type endopeptidase activity"/>
    <property type="evidence" value="ECO:0007669"/>
    <property type="project" value="InterPro"/>
</dbReference>
<dbReference type="SUPFAM" id="SSF50494">
    <property type="entry name" value="Trypsin-like serine proteases"/>
    <property type="match status" value="1"/>
</dbReference>
<gene>
    <name evidence="12" type="primary">LOC115621747</name>
</gene>
<dbReference type="CDD" id="cd00190">
    <property type="entry name" value="Tryp_SPc"/>
    <property type="match status" value="1"/>
</dbReference>
<evidence type="ECO:0000256" key="5">
    <source>
        <dbReference type="ARBA" id="ARBA00022801"/>
    </source>
</evidence>
<keyword evidence="8" id="KW-1015">Disulfide bond</keyword>
<dbReference type="FunFam" id="2.40.10.10:FF:000146">
    <property type="entry name" value="Serine protease 53"/>
    <property type="match status" value="1"/>
</dbReference>
<dbReference type="InterPro" id="IPR018114">
    <property type="entry name" value="TRYPSIN_HIS"/>
</dbReference>
<dbReference type="PROSITE" id="PS00134">
    <property type="entry name" value="TRYPSIN_HIS"/>
    <property type="match status" value="1"/>
</dbReference>
<dbReference type="AlphaFoldDB" id="A0A6J2T7U8"/>
<name>A0A6J2T7U8_DROLE</name>
<dbReference type="Pfam" id="PF16030">
    <property type="entry name" value="GD_N"/>
    <property type="match status" value="1"/>
</dbReference>
<evidence type="ECO:0000256" key="3">
    <source>
        <dbReference type="ARBA" id="ARBA00022670"/>
    </source>
</evidence>
<dbReference type="OrthoDB" id="238681at2759"/>
<evidence type="ECO:0000256" key="4">
    <source>
        <dbReference type="ARBA" id="ARBA00022729"/>
    </source>
</evidence>
<dbReference type="GO" id="GO:0006508">
    <property type="term" value="P:proteolysis"/>
    <property type="evidence" value="ECO:0007669"/>
    <property type="project" value="UniProtKB-KW"/>
</dbReference>
<dbReference type="GeneID" id="115621747"/>
<dbReference type="InterPro" id="IPR043504">
    <property type="entry name" value="Peptidase_S1_PA_chymotrypsin"/>
</dbReference>
<dbReference type="PROSITE" id="PS50240">
    <property type="entry name" value="TRYPSIN_DOM"/>
    <property type="match status" value="1"/>
</dbReference>
<dbReference type="InterPro" id="IPR031986">
    <property type="entry name" value="GD_N"/>
</dbReference>
<reference evidence="12" key="1">
    <citation type="submission" date="2025-08" db="UniProtKB">
        <authorList>
            <consortium name="RefSeq"/>
        </authorList>
    </citation>
    <scope>IDENTIFICATION</scope>
    <source>
        <strain evidence="12">11010-0011.00</strain>
        <tissue evidence="12">Whole body</tissue>
    </source>
</reference>
<keyword evidence="6" id="KW-0720">Serine protease</keyword>
<dbReference type="PANTHER" id="PTHR24252">
    <property type="entry name" value="ACROSIN-RELATED"/>
    <property type="match status" value="1"/>
</dbReference>
<keyword evidence="7" id="KW-0865">Zymogen</keyword>
<evidence type="ECO:0000259" key="10">
    <source>
        <dbReference type="PROSITE" id="PS50240"/>
    </source>
</evidence>
<evidence type="ECO:0000256" key="6">
    <source>
        <dbReference type="ARBA" id="ARBA00022825"/>
    </source>
</evidence>
<dbReference type="InterPro" id="IPR001254">
    <property type="entry name" value="Trypsin_dom"/>
</dbReference>